<dbReference type="InterPro" id="IPR013367">
    <property type="entry name" value="Flagellar_put"/>
</dbReference>
<dbReference type="EMBL" id="FRCP01000005">
    <property type="protein sequence ID" value="SHL96567.1"/>
    <property type="molecule type" value="Genomic_DNA"/>
</dbReference>
<dbReference type="NCBIfam" id="TIGR02530">
    <property type="entry name" value="flg_new"/>
    <property type="match status" value="1"/>
</dbReference>
<reference evidence="1 2" key="1">
    <citation type="submission" date="2016-11" db="EMBL/GenBank/DDBJ databases">
        <authorList>
            <person name="Jaros S."/>
            <person name="Januszkiewicz K."/>
            <person name="Wedrychowicz H."/>
        </authorList>
    </citation>
    <scope>NUCLEOTIDE SEQUENCE [LARGE SCALE GENOMIC DNA]</scope>
    <source>
        <strain evidence="1 2">DSM 15930</strain>
    </source>
</reference>
<evidence type="ECO:0000313" key="1">
    <source>
        <dbReference type="EMBL" id="SHL96567.1"/>
    </source>
</evidence>
<keyword evidence="2" id="KW-1185">Reference proteome</keyword>
<protein>
    <submittedName>
        <fullName evidence="1">Flagellar operon protein</fullName>
    </submittedName>
</protein>
<dbReference type="OrthoDB" id="165650at2"/>
<keyword evidence="1" id="KW-0966">Cell projection</keyword>
<dbReference type="Pfam" id="PF12611">
    <property type="entry name" value="Flagellar_put"/>
    <property type="match status" value="1"/>
</dbReference>
<proteinExistence type="predicted"/>
<accession>A0A1M7EYE5</accession>
<dbReference type="Proteomes" id="UP000184038">
    <property type="component" value="Unassembled WGS sequence"/>
</dbReference>
<keyword evidence="1" id="KW-0969">Cilium</keyword>
<sequence length="136" mass="15416">MDIRNSQYTSIEQMTGQFLQNRKTTHEKPKTETALSFKELFQTKHQQGLEEKTETSLKFSKHANQRLESRNIDLSGEVLQRLEDGTRKAQQKGIKESLVMIDNMAFIVNVPSSTVVTAIDENESKVFTNIDGAVIA</sequence>
<organism evidence="1 2">
    <name type="scientific">Anaerosporobacter mobilis DSM 15930</name>
    <dbReference type="NCBI Taxonomy" id="1120996"/>
    <lineage>
        <taxon>Bacteria</taxon>
        <taxon>Bacillati</taxon>
        <taxon>Bacillota</taxon>
        <taxon>Clostridia</taxon>
        <taxon>Lachnospirales</taxon>
        <taxon>Lachnospiraceae</taxon>
        <taxon>Anaerosporobacter</taxon>
    </lineage>
</organism>
<name>A0A1M7EYE5_9FIRM</name>
<keyword evidence="1" id="KW-0282">Flagellum</keyword>
<dbReference type="RefSeq" id="WP_073281966.1">
    <property type="nucleotide sequence ID" value="NZ_FRCP01000005.1"/>
</dbReference>
<gene>
    <name evidence="1" type="ORF">SAMN02746066_00270</name>
</gene>
<evidence type="ECO:0000313" key="2">
    <source>
        <dbReference type="Proteomes" id="UP000184038"/>
    </source>
</evidence>
<dbReference type="STRING" id="1120996.SAMN02746066_00270"/>
<dbReference type="AlphaFoldDB" id="A0A1M7EYE5"/>